<gene>
    <name evidence="2" type="ORF">BWR60_07425</name>
</gene>
<evidence type="ECO:0000313" key="2">
    <source>
        <dbReference type="EMBL" id="OWJ67802.1"/>
    </source>
</evidence>
<protein>
    <submittedName>
        <fullName evidence="2">Uncharacterized protein</fullName>
    </submittedName>
</protein>
<dbReference type="AlphaFoldDB" id="A0A211ZR93"/>
<dbReference type="RefSeq" id="WP_088150371.1">
    <property type="nucleotide sequence ID" value="NZ_NHON01000010.1"/>
</dbReference>
<comment type="caution">
    <text evidence="2">The sequence shown here is derived from an EMBL/GenBank/DDBJ whole genome shotgun (WGS) entry which is preliminary data.</text>
</comment>
<sequence length="192" mass="20730">MTDGLIHIHEDDWGMRNLYPAAAEDEAQNDMARATEADERNRAPDGQGWTDMHVIQPPKTDFAAAGLQLAAVVAALEPLMPRVRRFYAAIGSAMARDAGRDPLGSYEEDAVCFGFGRSCFVKVEPKGDLVARVWFEASGPEPAQLAALRAALLAIDSLSPSIVADYWLDETGRVGDAAFLDRYFAALEGAAS</sequence>
<evidence type="ECO:0000313" key="3">
    <source>
        <dbReference type="Proteomes" id="UP000196655"/>
    </source>
</evidence>
<reference evidence="3" key="1">
    <citation type="submission" date="2017-05" db="EMBL/GenBank/DDBJ databases">
        <authorList>
            <person name="Macchi M."/>
            <person name="Festa S."/>
            <person name="Coppotelli B.M."/>
            <person name="Morelli I.S."/>
        </authorList>
    </citation>
    <scope>NUCLEOTIDE SEQUENCE [LARGE SCALE GENOMIC DNA]</scope>
    <source>
        <strain evidence="3">I</strain>
    </source>
</reference>
<keyword evidence="3" id="KW-1185">Reference proteome</keyword>
<feature type="compositionally biased region" description="Basic and acidic residues" evidence="1">
    <location>
        <begin position="33"/>
        <end position="43"/>
    </location>
</feature>
<organism evidence="2 3">
    <name type="scientific">Inquilinus limosus</name>
    <dbReference type="NCBI Taxonomy" id="171674"/>
    <lineage>
        <taxon>Bacteria</taxon>
        <taxon>Pseudomonadati</taxon>
        <taxon>Pseudomonadota</taxon>
        <taxon>Alphaproteobacteria</taxon>
        <taxon>Rhodospirillales</taxon>
        <taxon>Rhodospirillaceae</taxon>
        <taxon>Inquilinus</taxon>
    </lineage>
</organism>
<dbReference type="Proteomes" id="UP000196655">
    <property type="component" value="Unassembled WGS sequence"/>
</dbReference>
<name>A0A211ZR93_9PROT</name>
<dbReference type="EMBL" id="NHON01000010">
    <property type="protein sequence ID" value="OWJ67802.1"/>
    <property type="molecule type" value="Genomic_DNA"/>
</dbReference>
<accession>A0A211ZR93</accession>
<proteinExistence type="predicted"/>
<evidence type="ECO:0000256" key="1">
    <source>
        <dbReference type="SAM" id="MobiDB-lite"/>
    </source>
</evidence>
<feature type="region of interest" description="Disordered" evidence="1">
    <location>
        <begin position="25"/>
        <end position="48"/>
    </location>
</feature>
<dbReference type="OrthoDB" id="8479867at2"/>